<evidence type="ECO:0000256" key="1">
    <source>
        <dbReference type="ARBA" id="ARBA00004141"/>
    </source>
</evidence>
<evidence type="ECO:0000256" key="5">
    <source>
        <dbReference type="ARBA" id="ARBA00023136"/>
    </source>
</evidence>
<keyword evidence="5 6" id="KW-0472">Membrane</keyword>
<dbReference type="EMBL" id="AJYW02000300">
    <property type="protein sequence ID" value="OEE70840.1"/>
    <property type="molecule type" value="Genomic_DNA"/>
</dbReference>
<dbReference type="AlphaFoldDB" id="A0A1E5CMK6"/>
<dbReference type="PANTHER" id="PTHR31885:SF6">
    <property type="entry name" value="GH04784P"/>
    <property type="match status" value="1"/>
</dbReference>
<dbReference type="RefSeq" id="WP_017052884.1">
    <property type="nucleotide sequence ID" value="NZ_AJYW02000300.1"/>
</dbReference>
<accession>A0A1E5CMK6</accession>
<dbReference type="Pfam" id="PF07947">
    <property type="entry name" value="YhhN"/>
    <property type="match status" value="1"/>
</dbReference>
<gene>
    <name evidence="7" type="ORF">A130_08455</name>
</gene>
<proteinExistence type="inferred from homology"/>
<organism evidence="7 8">
    <name type="scientific">Vibrio genomosp. F6 str. FF-238</name>
    <dbReference type="NCBI Taxonomy" id="1191298"/>
    <lineage>
        <taxon>Bacteria</taxon>
        <taxon>Pseudomonadati</taxon>
        <taxon>Pseudomonadota</taxon>
        <taxon>Gammaproteobacteria</taxon>
        <taxon>Vibrionales</taxon>
        <taxon>Vibrionaceae</taxon>
        <taxon>Vibrio</taxon>
    </lineage>
</organism>
<evidence type="ECO:0000256" key="4">
    <source>
        <dbReference type="ARBA" id="ARBA00022989"/>
    </source>
</evidence>
<dbReference type="InterPro" id="IPR012506">
    <property type="entry name" value="TMEM86B-like"/>
</dbReference>
<evidence type="ECO:0000256" key="2">
    <source>
        <dbReference type="ARBA" id="ARBA00007375"/>
    </source>
</evidence>
<protein>
    <recommendedName>
        <fullName evidence="9">Lysoplasmalogenase</fullName>
    </recommendedName>
</protein>
<keyword evidence="4 6" id="KW-1133">Transmembrane helix</keyword>
<feature type="transmembrane region" description="Helical" evidence="6">
    <location>
        <begin position="126"/>
        <end position="145"/>
    </location>
</feature>
<comment type="caution">
    <text evidence="7">The sequence shown here is derived from an EMBL/GenBank/DDBJ whole genome shotgun (WGS) entry which is preliminary data.</text>
</comment>
<evidence type="ECO:0000313" key="7">
    <source>
        <dbReference type="EMBL" id="OEE70840.1"/>
    </source>
</evidence>
<evidence type="ECO:0000313" key="8">
    <source>
        <dbReference type="Proteomes" id="UP000094165"/>
    </source>
</evidence>
<feature type="transmembrane region" description="Helical" evidence="6">
    <location>
        <begin position="100"/>
        <end position="119"/>
    </location>
</feature>
<keyword evidence="3 6" id="KW-0812">Transmembrane</keyword>
<sequence length="206" mass="23021">MWSWLAVSLSGYICISAANRGERTHSLAAKVFTLLLLILIVLTEVQTQSTAFWMVSGLALFVFSDVLHVLTEKRVLPFIGFLIAQICYSKLFWLQLSGDIVWWLPALLLATSIVAFLLLLPQLDSFLFPATIMGIVLIQLSWASGELWLLEPTLGHSLGFIGCFILIFSGLMFVINSYRKPIRGANYWISGSYFLAHALIVSSIIF</sequence>
<evidence type="ECO:0000256" key="3">
    <source>
        <dbReference type="ARBA" id="ARBA00022692"/>
    </source>
</evidence>
<evidence type="ECO:0008006" key="9">
    <source>
        <dbReference type="Google" id="ProtNLM"/>
    </source>
</evidence>
<comment type="subcellular location">
    <subcellularLocation>
        <location evidence="1">Membrane</location>
        <topology evidence="1">Multi-pass membrane protein</topology>
    </subcellularLocation>
</comment>
<comment type="similarity">
    <text evidence="2">Belongs to the TMEM86 family.</text>
</comment>
<evidence type="ECO:0000256" key="6">
    <source>
        <dbReference type="SAM" id="Phobius"/>
    </source>
</evidence>
<name>A0A1E5CMK6_9VIBR</name>
<feature type="transmembrane region" description="Helical" evidence="6">
    <location>
        <begin position="27"/>
        <end position="45"/>
    </location>
</feature>
<feature type="transmembrane region" description="Helical" evidence="6">
    <location>
        <begin position="51"/>
        <end position="70"/>
    </location>
</feature>
<dbReference type="GO" id="GO:0016787">
    <property type="term" value="F:hydrolase activity"/>
    <property type="evidence" value="ECO:0007669"/>
    <property type="project" value="TreeGrafter"/>
</dbReference>
<dbReference type="Proteomes" id="UP000094165">
    <property type="component" value="Unassembled WGS sequence"/>
</dbReference>
<dbReference type="GO" id="GO:0016020">
    <property type="term" value="C:membrane"/>
    <property type="evidence" value="ECO:0007669"/>
    <property type="project" value="UniProtKB-SubCell"/>
</dbReference>
<feature type="transmembrane region" description="Helical" evidence="6">
    <location>
        <begin position="187"/>
        <end position="205"/>
    </location>
</feature>
<reference evidence="7 8" key="1">
    <citation type="journal article" date="2012" name="Science">
        <title>Ecological populations of bacteria act as socially cohesive units of antibiotic production and resistance.</title>
        <authorList>
            <person name="Cordero O.X."/>
            <person name="Wildschutte H."/>
            <person name="Kirkup B."/>
            <person name="Proehl S."/>
            <person name="Ngo L."/>
            <person name="Hussain F."/>
            <person name="Le Roux F."/>
            <person name="Mincer T."/>
            <person name="Polz M.F."/>
        </authorList>
    </citation>
    <scope>NUCLEOTIDE SEQUENCE [LARGE SCALE GENOMIC DNA]</scope>
    <source>
        <strain evidence="7 8">FF-238</strain>
    </source>
</reference>
<keyword evidence="8" id="KW-1185">Reference proteome</keyword>
<dbReference type="PANTHER" id="PTHR31885">
    <property type="entry name" value="GH04784P"/>
    <property type="match status" value="1"/>
</dbReference>
<feature type="transmembrane region" description="Helical" evidence="6">
    <location>
        <begin position="157"/>
        <end position="175"/>
    </location>
</feature>